<dbReference type="RefSeq" id="WP_090723163.1">
    <property type="nucleotide sequence ID" value="NZ_FOOU01000001.1"/>
</dbReference>
<evidence type="ECO:0000313" key="12">
    <source>
        <dbReference type="Proteomes" id="UP000198623"/>
    </source>
</evidence>
<name>A0A1I2LNQ8_9GAMM</name>
<dbReference type="AlphaFoldDB" id="A0A1I2LNQ8"/>
<dbReference type="EMBL" id="FOOU01000001">
    <property type="protein sequence ID" value="SFF81152.1"/>
    <property type="molecule type" value="Genomic_DNA"/>
</dbReference>
<dbReference type="Pfam" id="PF04290">
    <property type="entry name" value="DctQ"/>
    <property type="match status" value="1"/>
</dbReference>
<evidence type="ECO:0000256" key="6">
    <source>
        <dbReference type="ARBA" id="ARBA00022989"/>
    </source>
</evidence>
<keyword evidence="12" id="KW-1185">Reference proteome</keyword>
<keyword evidence="5 9" id="KW-0812">Transmembrane</keyword>
<evidence type="ECO:0000256" key="1">
    <source>
        <dbReference type="ARBA" id="ARBA00004429"/>
    </source>
</evidence>
<feature type="transmembrane region" description="Helical" evidence="9">
    <location>
        <begin position="21"/>
        <end position="43"/>
    </location>
</feature>
<accession>A0A1I2LNQ8</accession>
<evidence type="ECO:0000313" key="11">
    <source>
        <dbReference type="EMBL" id="SFF81152.1"/>
    </source>
</evidence>
<organism evidence="11 12">
    <name type="scientific">Neptunomonas qingdaonensis</name>
    <dbReference type="NCBI Taxonomy" id="1045558"/>
    <lineage>
        <taxon>Bacteria</taxon>
        <taxon>Pseudomonadati</taxon>
        <taxon>Pseudomonadota</taxon>
        <taxon>Gammaproteobacteria</taxon>
        <taxon>Oceanospirillales</taxon>
        <taxon>Oceanospirillaceae</taxon>
        <taxon>Neptunomonas</taxon>
    </lineage>
</organism>
<evidence type="ECO:0000256" key="3">
    <source>
        <dbReference type="ARBA" id="ARBA00022475"/>
    </source>
</evidence>
<evidence type="ECO:0000256" key="9">
    <source>
        <dbReference type="RuleBase" id="RU369079"/>
    </source>
</evidence>
<evidence type="ECO:0000256" key="8">
    <source>
        <dbReference type="ARBA" id="ARBA00038436"/>
    </source>
</evidence>
<dbReference type="InterPro" id="IPR055348">
    <property type="entry name" value="DctQ"/>
</dbReference>
<keyword evidence="6 9" id="KW-1133">Transmembrane helix</keyword>
<evidence type="ECO:0000256" key="4">
    <source>
        <dbReference type="ARBA" id="ARBA00022519"/>
    </source>
</evidence>
<comment type="similarity">
    <text evidence="8 9">Belongs to the TRAP transporter small permease family.</text>
</comment>
<feature type="transmembrane region" description="Helical" evidence="9">
    <location>
        <begin position="49"/>
        <end position="70"/>
    </location>
</feature>
<evidence type="ECO:0000256" key="2">
    <source>
        <dbReference type="ARBA" id="ARBA00022448"/>
    </source>
</evidence>
<keyword evidence="4 9" id="KW-0997">Cell inner membrane</keyword>
<proteinExistence type="inferred from homology"/>
<dbReference type="OrthoDB" id="8559033at2"/>
<comment type="function">
    <text evidence="9">Part of the tripartite ATP-independent periplasmic (TRAP) transport system.</text>
</comment>
<feature type="transmembrane region" description="Helical" evidence="9">
    <location>
        <begin position="136"/>
        <end position="158"/>
    </location>
</feature>
<dbReference type="GO" id="GO:0022857">
    <property type="term" value="F:transmembrane transporter activity"/>
    <property type="evidence" value="ECO:0007669"/>
    <property type="project" value="UniProtKB-UniRule"/>
</dbReference>
<evidence type="ECO:0000259" key="10">
    <source>
        <dbReference type="Pfam" id="PF04290"/>
    </source>
</evidence>
<comment type="subcellular location">
    <subcellularLocation>
        <location evidence="1 9">Cell inner membrane</location>
        <topology evidence="1 9">Multi-pass membrane protein</topology>
    </subcellularLocation>
</comment>
<protein>
    <recommendedName>
        <fullName evidence="9">TRAP transporter small permease protein</fullName>
    </recommendedName>
</protein>
<keyword evidence="7 9" id="KW-0472">Membrane</keyword>
<feature type="domain" description="Tripartite ATP-independent periplasmic transporters DctQ component" evidence="10">
    <location>
        <begin position="29"/>
        <end position="161"/>
    </location>
</feature>
<dbReference type="PANTHER" id="PTHR35011">
    <property type="entry name" value="2,3-DIKETO-L-GULONATE TRAP TRANSPORTER SMALL PERMEASE PROTEIN YIAM"/>
    <property type="match status" value="1"/>
</dbReference>
<keyword evidence="2 9" id="KW-0813">Transport</keyword>
<dbReference type="GO" id="GO:0005886">
    <property type="term" value="C:plasma membrane"/>
    <property type="evidence" value="ECO:0007669"/>
    <property type="project" value="UniProtKB-SubCell"/>
</dbReference>
<sequence length="175" mass="19485">MSKLSQYLAFQDRVSEWVGKSISWMCLAMIAVLGYEVTARYLFNSPTSWAHESTTMLYGTFCILAGVYTHRHHGHVKSEVIYNLFSVRTRAIMDVITGTLGLVVFGVFFVITFNYAAESWAIREVSSKSTWAPIVYPFKSVLPLAIALMMLQSLAALIRSLVVALGMPAEAESES</sequence>
<dbReference type="PANTHER" id="PTHR35011:SF4">
    <property type="entry name" value="SLL1102 PROTEIN"/>
    <property type="match status" value="1"/>
</dbReference>
<gene>
    <name evidence="11" type="ORF">SAMN05216175_101169</name>
</gene>
<dbReference type="InterPro" id="IPR007387">
    <property type="entry name" value="TRAP_DctQ"/>
</dbReference>
<keyword evidence="3" id="KW-1003">Cell membrane</keyword>
<evidence type="ECO:0000256" key="7">
    <source>
        <dbReference type="ARBA" id="ARBA00023136"/>
    </source>
</evidence>
<evidence type="ECO:0000256" key="5">
    <source>
        <dbReference type="ARBA" id="ARBA00022692"/>
    </source>
</evidence>
<dbReference type="STRING" id="1045558.SAMN05216175_101169"/>
<comment type="subunit">
    <text evidence="9">The complex comprises the extracytoplasmic solute receptor protein and the two transmembrane proteins.</text>
</comment>
<dbReference type="Proteomes" id="UP000198623">
    <property type="component" value="Unassembled WGS sequence"/>
</dbReference>
<feature type="transmembrane region" description="Helical" evidence="9">
    <location>
        <begin position="91"/>
        <end position="116"/>
    </location>
</feature>
<reference evidence="12" key="1">
    <citation type="submission" date="2016-10" db="EMBL/GenBank/DDBJ databases">
        <authorList>
            <person name="Varghese N."/>
            <person name="Submissions S."/>
        </authorList>
    </citation>
    <scope>NUCLEOTIDE SEQUENCE [LARGE SCALE GENOMIC DNA]</scope>
    <source>
        <strain evidence="12">CGMCC 1.10971</strain>
    </source>
</reference>